<dbReference type="InterPro" id="IPR028055">
    <property type="entry name" value="YidC/Oxa/ALB_C"/>
</dbReference>
<keyword evidence="4 6" id="KW-0472">Membrane</keyword>
<evidence type="ECO:0000313" key="8">
    <source>
        <dbReference type="EMBL" id="OGH88197.1"/>
    </source>
</evidence>
<gene>
    <name evidence="8" type="ORF">A3J93_00445</name>
</gene>
<evidence type="ECO:0000256" key="6">
    <source>
        <dbReference type="SAM" id="Phobius"/>
    </source>
</evidence>
<dbReference type="EMBL" id="MFQZ01000005">
    <property type="protein sequence ID" value="OGH88197.1"/>
    <property type="molecule type" value="Genomic_DNA"/>
</dbReference>
<dbReference type="Pfam" id="PF02096">
    <property type="entry name" value="60KD_IMP"/>
    <property type="match status" value="1"/>
</dbReference>
<feature type="transmembrane region" description="Helical" evidence="6">
    <location>
        <begin position="5"/>
        <end position="23"/>
    </location>
</feature>
<dbReference type="GO" id="GO:0051205">
    <property type="term" value="P:protein insertion into membrane"/>
    <property type="evidence" value="ECO:0007669"/>
    <property type="project" value="TreeGrafter"/>
</dbReference>
<protein>
    <recommendedName>
        <fullName evidence="7">Membrane insertase YidC/Oxa/ALB C-terminal domain-containing protein</fullName>
    </recommendedName>
</protein>
<reference evidence="8 9" key="1">
    <citation type="journal article" date="2016" name="Nat. Commun.">
        <title>Thousands of microbial genomes shed light on interconnected biogeochemical processes in an aquifer system.</title>
        <authorList>
            <person name="Anantharaman K."/>
            <person name="Brown C.T."/>
            <person name="Hug L.A."/>
            <person name="Sharon I."/>
            <person name="Castelle C.J."/>
            <person name="Probst A.J."/>
            <person name="Thomas B.C."/>
            <person name="Singh A."/>
            <person name="Wilkins M.J."/>
            <person name="Karaoz U."/>
            <person name="Brodie E.L."/>
            <person name="Williams K.H."/>
            <person name="Hubbard S.S."/>
            <person name="Banfield J.F."/>
        </authorList>
    </citation>
    <scope>NUCLEOTIDE SEQUENCE [LARGE SCALE GENOMIC DNA]</scope>
</reference>
<dbReference type="Proteomes" id="UP000177907">
    <property type="component" value="Unassembled WGS sequence"/>
</dbReference>
<evidence type="ECO:0000313" key="9">
    <source>
        <dbReference type="Proteomes" id="UP000177907"/>
    </source>
</evidence>
<dbReference type="GO" id="GO:0005886">
    <property type="term" value="C:plasma membrane"/>
    <property type="evidence" value="ECO:0007669"/>
    <property type="project" value="TreeGrafter"/>
</dbReference>
<dbReference type="PANTHER" id="PTHR12428">
    <property type="entry name" value="OXA1"/>
    <property type="match status" value="1"/>
</dbReference>
<feature type="domain" description="Membrane insertase YidC/Oxa/ALB C-terminal" evidence="7">
    <location>
        <begin position="31"/>
        <end position="221"/>
    </location>
</feature>
<evidence type="ECO:0000259" key="7">
    <source>
        <dbReference type="Pfam" id="PF02096"/>
    </source>
</evidence>
<comment type="similarity">
    <text evidence="5">Belongs to the OXA1/ALB3/YidC family.</text>
</comment>
<sequence length="235" mass="27441">MFSYFWLTFLYQPLFNALVWIYSNVADFNLGWAVIWLTVFLRILLLPLSIISERNIIREERAEAEAEEKSQAFRGDPVLMKDAFRKIMKKHKISPWAKVATLVIQLLVLVLLYQVFVRGITGERIAHILYPFIELPGQINVIFYGFDIGARYDTLWAGICALYLFATIILEQRGKKWTPGEAIFLFLFPLFTFYILWILPMVKSLFILTSMVFSSIIEIIVRLFFSGKKEAKSHH</sequence>
<keyword evidence="2 5" id="KW-0812">Transmembrane</keyword>
<comment type="caution">
    <text evidence="8">The sequence shown here is derived from an EMBL/GenBank/DDBJ whole genome shotgun (WGS) entry which is preliminary data.</text>
</comment>
<organism evidence="8 9">
    <name type="scientific">Candidatus Magasanikbacteria bacterium RIFOXYC2_FULL_42_28</name>
    <dbReference type="NCBI Taxonomy" id="1798704"/>
    <lineage>
        <taxon>Bacteria</taxon>
        <taxon>Candidatus Magasanikiibacteriota</taxon>
    </lineage>
</organism>
<proteinExistence type="inferred from homology"/>
<keyword evidence="3 6" id="KW-1133">Transmembrane helix</keyword>
<dbReference type="GO" id="GO:0032977">
    <property type="term" value="F:membrane insertase activity"/>
    <property type="evidence" value="ECO:0007669"/>
    <property type="project" value="InterPro"/>
</dbReference>
<evidence type="ECO:0000256" key="4">
    <source>
        <dbReference type="ARBA" id="ARBA00023136"/>
    </source>
</evidence>
<dbReference type="InterPro" id="IPR001708">
    <property type="entry name" value="YidC/ALB3/OXA1/COX18"/>
</dbReference>
<comment type="subcellular location">
    <subcellularLocation>
        <location evidence="1 5">Membrane</location>
        <topology evidence="1 5">Multi-pass membrane protein</topology>
    </subcellularLocation>
</comment>
<evidence type="ECO:0000256" key="5">
    <source>
        <dbReference type="RuleBase" id="RU003945"/>
    </source>
</evidence>
<evidence type="ECO:0000256" key="1">
    <source>
        <dbReference type="ARBA" id="ARBA00004141"/>
    </source>
</evidence>
<evidence type="ECO:0000256" key="2">
    <source>
        <dbReference type="ARBA" id="ARBA00022692"/>
    </source>
</evidence>
<evidence type="ECO:0000256" key="3">
    <source>
        <dbReference type="ARBA" id="ARBA00022989"/>
    </source>
</evidence>
<feature type="transmembrane region" description="Helical" evidence="6">
    <location>
        <begin position="205"/>
        <end position="225"/>
    </location>
</feature>
<name>A0A1F6NW94_9BACT</name>
<feature type="transmembrane region" description="Helical" evidence="6">
    <location>
        <begin position="154"/>
        <end position="170"/>
    </location>
</feature>
<accession>A0A1F6NW94</accession>
<dbReference type="STRING" id="1798704.A3J93_00445"/>
<feature type="transmembrane region" description="Helical" evidence="6">
    <location>
        <begin position="29"/>
        <end position="51"/>
    </location>
</feature>
<feature type="transmembrane region" description="Helical" evidence="6">
    <location>
        <begin position="182"/>
        <end position="199"/>
    </location>
</feature>
<dbReference type="AlphaFoldDB" id="A0A1F6NW94"/>
<feature type="transmembrane region" description="Helical" evidence="6">
    <location>
        <begin position="95"/>
        <end position="116"/>
    </location>
</feature>
<dbReference type="PANTHER" id="PTHR12428:SF65">
    <property type="entry name" value="CYTOCHROME C OXIDASE ASSEMBLY PROTEIN COX18, MITOCHONDRIAL"/>
    <property type="match status" value="1"/>
</dbReference>